<dbReference type="PANTHER" id="PTHR43649">
    <property type="entry name" value="ARABINOSE-BINDING PROTEIN-RELATED"/>
    <property type="match status" value="1"/>
</dbReference>
<dbReference type="OrthoDB" id="9787283at2"/>
<dbReference type="EMBL" id="RBVX01000001">
    <property type="protein sequence ID" value="RSL35418.1"/>
    <property type="molecule type" value="Genomic_DNA"/>
</dbReference>
<reference evidence="7 8" key="1">
    <citation type="submission" date="2018-10" db="EMBL/GenBank/DDBJ databases">
        <title>Draft genome sequence of Bacillus salarius IM0101, isolated from a hypersaline soil in Inner Mongolia, China.</title>
        <authorList>
            <person name="Yamprayoonswat W."/>
            <person name="Boonvisut S."/>
            <person name="Jumpathong W."/>
            <person name="Sittihan S."/>
            <person name="Ruangsuj P."/>
            <person name="Wanthongcharoen S."/>
            <person name="Thongpramul N."/>
            <person name="Pimmason S."/>
            <person name="Yu B."/>
            <person name="Yasawong M."/>
        </authorList>
    </citation>
    <scope>NUCLEOTIDE SEQUENCE [LARGE SCALE GENOMIC DNA]</scope>
    <source>
        <strain evidence="7 8">IM0101</strain>
    </source>
</reference>
<proteinExistence type="predicted"/>
<evidence type="ECO:0000313" key="7">
    <source>
        <dbReference type="EMBL" id="RSL35418.1"/>
    </source>
</evidence>
<dbReference type="InterPro" id="IPR050490">
    <property type="entry name" value="Bact_solute-bd_prot1"/>
</dbReference>
<feature type="signal peptide" evidence="6">
    <location>
        <begin position="1"/>
        <end position="29"/>
    </location>
</feature>
<evidence type="ECO:0000313" key="8">
    <source>
        <dbReference type="Proteomes" id="UP000275076"/>
    </source>
</evidence>
<dbReference type="Pfam" id="PF01547">
    <property type="entry name" value="SBP_bac_1"/>
    <property type="match status" value="1"/>
</dbReference>
<name>A0A3R9P8S6_9BACI</name>
<dbReference type="SUPFAM" id="SSF53850">
    <property type="entry name" value="Periplasmic binding protein-like II"/>
    <property type="match status" value="1"/>
</dbReference>
<gene>
    <name evidence="7" type="ORF">D7Z54_01290</name>
</gene>
<feature type="chain" id="PRO_5018701707" evidence="6">
    <location>
        <begin position="30"/>
        <end position="501"/>
    </location>
</feature>
<dbReference type="InterPro" id="IPR006059">
    <property type="entry name" value="SBP"/>
</dbReference>
<evidence type="ECO:0000256" key="5">
    <source>
        <dbReference type="ARBA" id="ARBA00023288"/>
    </source>
</evidence>
<keyword evidence="2 6" id="KW-0732">Signal</keyword>
<protein>
    <submittedName>
        <fullName evidence="7">Extracellular solute-binding protein</fullName>
    </submittedName>
</protein>
<keyword evidence="4" id="KW-0564">Palmitate</keyword>
<dbReference type="Proteomes" id="UP000275076">
    <property type="component" value="Unassembled WGS sequence"/>
</dbReference>
<sequence>MLFRKSIITYPLFFSLCFVLLFGCSNEEADTSDEDNTDGETTDISILTTAYTPEPPDESSPAWQALEEYTNTNLDITFVPSSNWDERFNVTLASGDLPSIMLADKTPSFINAVQDGAFWNLTDHLDEYENLSQMNDIVKNNISIKGEIYSIPRSRPLGRNAVTIREDWLENVGLDKPETIDEFYEVLKAFTEEDPDGDGEDNTTGMVVSEYEGPWDIMQTWFGVPNEWGEDENGELVPDFMTDEYREALDFFNKIYEEGLVNEDFAVMDPAKWHDAFVNGEAGVIVDVGDAANRNHKDMVKDDPSLEGSVGLFGAVEGPDGLHNLPTLGYSSMLAISKTSVKTEEELHEVLEFLDKINTEEGQNLVFNGVEGRHYEIVDGEYIPESDQNLVYEYEDLNQILPALPTERYHVEEESELTEQWNELKIENEDIVVSNPAEPLVSEVYAQHGQQLDDIVDDARIKYIVGQIDEEGLDEAEALWKQSGGDDYIEEINTLYEESQN</sequence>
<comment type="caution">
    <text evidence="7">The sequence shown here is derived from an EMBL/GenBank/DDBJ whole genome shotgun (WGS) entry which is preliminary data.</text>
</comment>
<evidence type="ECO:0000256" key="3">
    <source>
        <dbReference type="ARBA" id="ARBA00023136"/>
    </source>
</evidence>
<evidence type="ECO:0000256" key="2">
    <source>
        <dbReference type="ARBA" id="ARBA00022729"/>
    </source>
</evidence>
<organism evidence="7 8">
    <name type="scientific">Salibacterium salarium</name>
    <dbReference type="NCBI Taxonomy" id="284579"/>
    <lineage>
        <taxon>Bacteria</taxon>
        <taxon>Bacillati</taxon>
        <taxon>Bacillota</taxon>
        <taxon>Bacilli</taxon>
        <taxon>Bacillales</taxon>
        <taxon>Bacillaceae</taxon>
    </lineage>
</organism>
<evidence type="ECO:0000256" key="1">
    <source>
        <dbReference type="ARBA" id="ARBA00022475"/>
    </source>
</evidence>
<keyword evidence="3" id="KW-0472">Membrane</keyword>
<keyword evidence="5" id="KW-0449">Lipoprotein</keyword>
<keyword evidence="8" id="KW-1185">Reference proteome</keyword>
<evidence type="ECO:0000256" key="6">
    <source>
        <dbReference type="SAM" id="SignalP"/>
    </source>
</evidence>
<accession>A0A3R9P8S6</accession>
<keyword evidence="1" id="KW-1003">Cell membrane</keyword>
<dbReference type="PROSITE" id="PS51257">
    <property type="entry name" value="PROKAR_LIPOPROTEIN"/>
    <property type="match status" value="1"/>
</dbReference>
<evidence type="ECO:0000256" key="4">
    <source>
        <dbReference type="ARBA" id="ARBA00023139"/>
    </source>
</evidence>
<dbReference type="AlphaFoldDB" id="A0A3R9P8S6"/>
<dbReference type="PANTHER" id="PTHR43649:SF33">
    <property type="entry name" value="POLYGALACTURONAN_RHAMNOGALACTURONAN-BINDING PROTEIN YTCQ"/>
    <property type="match status" value="1"/>
</dbReference>
<dbReference type="Gene3D" id="3.40.190.10">
    <property type="entry name" value="Periplasmic binding protein-like II"/>
    <property type="match status" value="2"/>
</dbReference>
<dbReference type="CDD" id="cd13580">
    <property type="entry name" value="PBP2_AlgQ_like_1"/>
    <property type="match status" value="1"/>
</dbReference>